<dbReference type="InterPro" id="IPR025895">
    <property type="entry name" value="LAM_C_dom"/>
</dbReference>
<dbReference type="PIRSF" id="PIRSF004911">
    <property type="entry name" value="DUF160"/>
    <property type="match status" value="1"/>
</dbReference>
<evidence type="ECO:0000256" key="11">
    <source>
        <dbReference type="PIRSR" id="PIRSR004911-1"/>
    </source>
</evidence>
<evidence type="ECO:0000313" key="15">
    <source>
        <dbReference type="EMBL" id="OOL16782.1"/>
    </source>
</evidence>
<dbReference type="InterPro" id="IPR013785">
    <property type="entry name" value="Aldolase_TIM"/>
</dbReference>
<dbReference type="NCBIfam" id="TIGR03822">
    <property type="entry name" value="AblA_like_2"/>
    <property type="match status" value="1"/>
</dbReference>
<keyword evidence="5" id="KW-0949">S-adenosyl-L-methionine</keyword>
<dbReference type="OrthoDB" id="9768064at2"/>
<dbReference type="PANTHER" id="PTHR30538">
    <property type="entry name" value="LYSINE 2,3-AMINOMUTASE-RELATED"/>
    <property type="match status" value="1"/>
</dbReference>
<dbReference type="SFLD" id="SFLDS00029">
    <property type="entry name" value="Radical_SAM"/>
    <property type="match status" value="1"/>
</dbReference>
<keyword evidence="10" id="KW-0413">Isomerase</keyword>
<evidence type="ECO:0000256" key="13">
    <source>
        <dbReference type="SAM" id="MobiDB-lite"/>
    </source>
</evidence>
<dbReference type="GO" id="GO:0051539">
    <property type="term" value="F:4 iron, 4 sulfur cluster binding"/>
    <property type="evidence" value="ECO:0007669"/>
    <property type="project" value="UniProtKB-KW"/>
</dbReference>
<keyword evidence="4 11" id="KW-0004">4Fe-4S</keyword>
<dbReference type="GO" id="GO:0046872">
    <property type="term" value="F:metal ion binding"/>
    <property type="evidence" value="ECO:0007669"/>
    <property type="project" value="UniProtKB-KW"/>
</dbReference>
<proteinExistence type="inferred from homology"/>
<feature type="domain" description="Radical SAM core" evidence="14">
    <location>
        <begin position="95"/>
        <end position="310"/>
    </location>
</feature>
<evidence type="ECO:0000256" key="5">
    <source>
        <dbReference type="ARBA" id="ARBA00022691"/>
    </source>
</evidence>
<dbReference type="SFLD" id="SFLDG01070">
    <property type="entry name" value="PLP-dependent"/>
    <property type="match status" value="1"/>
</dbReference>
<evidence type="ECO:0000256" key="7">
    <source>
        <dbReference type="ARBA" id="ARBA00022898"/>
    </source>
</evidence>
<feature type="region of interest" description="Disordered" evidence="13">
    <location>
        <begin position="331"/>
        <end position="354"/>
    </location>
</feature>
<feature type="modified residue" description="N6-(pyridoxal phosphate)lysine" evidence="12">
    <location>
        <position position="321"/>
    </location>
</feature>
<dbReference type="InterPro" id="IPR022447">
    <property type="entry name" value="Lys_aminomutase-rel"/>
</dbReference>
<gene>
    <name evidence="15" type="ORF">AL01_09435</name>
</gene>
<evidence type="ECO:0000313" key="16">
    <source>
        <dbReference type="Proteomes" id="UP000200980"/>
    </source>
</evidence>
<evidence type="ECO:0000256" key="6">
    <source>
        <dbReference type="ARBA" id="ARBA00022723"/>
    </source>
</evidence>
<reference evidence="15 16" key="1">
    <citation type="journal article" date="2016" name="PLoS ONE">
        <title>Whole-Genome Sequence Analysis of Bombella intestini LMG 28161T, a Novel Acetic Acid Bacterium Isolated from the Crop of a Red-Tailed Bumble Bee, Bombus lapidarius.</title>
        <authorList>
            <person name="Li L."/>
            <person name="Illeghems K."/>
            <person name="Van Kerrebroeck S."/>
            <person name="Borremans W."/>
            <person name="Cleenwerck I."/>
            <person name="Smagghe G."/>
            <person name="De Vuyst L."/>
            <person name="Vandamme P."/>
        </authorList>
    </citation>
    <scope>NUCLEOTIDE SEQUENCE [LARGE SCALE GENOMIC DNA]</scope>
    <source>
        <strain evidence="15 16">R-52487</strain>
    </source>
</reference>
<dbReference type="Pfam" id="PF12544">
    <property type="entry name" value="LAM_C"/>
    <property type="match status" value="1"/>
</dbReference>
<feature type="binding site" evidence="11">
    <location>
        <position position="113"/>
    </location>
    <ligand>
        <name>[4Fe-4S] cluster</name>
        <dbReference type="ChEBI" id="CHEBI:49883"/>
        <note>4Fe-4S-S-AdoMet</note>
    </ligand>
</feature>
<dbReference type="EMBL" id="JATM01000008">
    <property type="protein sequence ID" value="OOL16782.1"/>
    <property type="molecule type" value="Genomic_DNA"/>
</dbReference>
<dbReference type="InterPro" id="IPR003739">
    <property type="entry name" value="Lys_aminomutase/Glu_NH3_mut"/>
</dbReference>
<evidence type="ECO:0000259" key="14">
    <source>
        <dbReference type="PROSITE" id="PS51918"/>
    </source>
</evidence>
<comment type="caution">
    <text evidence="15">The sequence shown here is derived from an EMBL/GenBank/DDBJ whole genome shotgun (WGS) entry which is preliminary data.</text>
</comment>
<dbReference type="RefSeq" id="WP_077397250.1">
    <property type="nucleotide sequence ID" value="NZ_JATM01000008.1"/>
</dbReference>
<evidence type="ECO:0000256" key="3">
    <source>
        <dbReference type="ARBA" id="ARBA00008703"/>
    </source>
</evidence>
<protein>
    <submittedName>
        <fullName evidence="15">Lysine 2,3-aminomutase</fullName>
    </submittedName>
</protein>
<evidence type="ECO:0000256" key="1">
    <source>
        <dbReference type="ARBA" id="ARBA00001933"/>
    </source>
</evidence>
<evidence type="ECO:0000256" key="2">
    <source>
        <dbReference type="ARBA" id="ARBA00001966"/>
    </source>
</evidence>
<evidence type="ECO:0000256" key="9">
    <source>
        <dbReference type="ARBA" id="ARBA00023014"/>
    </source>
</evidence>
<evidence type="ECO:0000256" key="8">
    <source>
        <dbReference type="ARBA" id="ARBA00023004"/>
    </source>
</evidence>
<keyword evidence="6 11" id="KW-0479">Metal-binding</keyword>
<evidence type="ECO:0000256" key="12">
    <source>
        <dbReference type="PIRSR" id="PIRSR603739-50"/>
    </source>
</evidence>
<comment type="cofactor">
    <cofactor evidence="2">
        <name>[4Fe-4S] cluster</name>
        <dbReference type="ChEBI" id="CHEBI:49883"/>
    </cofactor>
</comment>
<evidence type="ECO:0000256" key="4">
    <source>
        <dbReference type="ARBA" id="ARBA00022485"/>
    </source>
</evidence>
<dbReference type="PANTHER" id="PTHR30538:SF1">
    <property type="entry name" value="L-LYSINE 2,3-AMINOMUTASE"/>
    <property type="match status" value="1"/>
</dbReference>
<dbReference type="InterPro" id="IPR007197">
    <property type="entry name" value="rSAM"/>
</dbReference>
<accession>A0A1S8GMY1</accession>
<keyword evidence="16" id="KW-1185">Reference proteome</keyword>
<dbReference type="InterPro" id="IPR058240">
    <property type="entry name" value="rSAM_sf"/>
</dbReference>
<comment type="cofactor">
    <cofactor evidence="1 12">
        <name>pyridoxal 5'-phosphate</name>
        <dbReference type="ChEBI" id="CHEBI:597326"/>
    </cofactor>
</comment>
<dbReference type="STRING" id="1539051.AL01_09435"/>
<feature type="binding site" evidence="11">
    <location>
        <position position="109"/>
    </location>
    <ligand>
        <name>[4Fe-4S] cluster</name>
        <dbReference type="ChEBI" id="CHEBI:49883"/>
        <note>4Fe-4S-S-AdoMet</note>
    </ligand>
</feature>
<name>A0A1S8GMY1_9PROT</name>
<evidence type="ECO:0000256" key="10">
    <source>
        <dbReference type="ARBA" id="ARBA00023235"/>
    </source>
</evidence>
<dbReference type="Proteomes" id="UP000200980">
    <property type="component" value="Unassembled WGS sequence"/>
</dbReference>
<dbReference type="SUPFAM" id="SSF102114">
    <property type="entry name" value="Radical SAM enzymes"/>
    <property type="match status" value="1"/>
</dbReference>
<keyword evidence="7 12" id="KW-0663">Pyridoxal phosphate</keyword>
<comment type="similarity">
    <text evidence="3">Belongs to the radical SAM superfamily. KamA family.</text>
</comment>
<dbReference type="NCBIfam" id="TIGR00238">
    <property type="entry name" value="KamA family radical SAM protein"/>
    <property type="match status" value="1"/>
</dbReference>
<dbReference type="CDD" id="cd01335">
    <property type="entry name" value="Radical_SAM"/>
    <property type="match status" value="1"/>
</dbReference>
<dbReference type="GO" id="GO:0016853">
    <property type="term" value="F:isomerase activity"/>
    <property type="evidence" value="ECO:0007669"/>
    <property type="project" value="UniProtKB-KW"/>
</dbReference>
<keyword evidence="9 11" id="KW-0411">Iron-sulfur</keyword>
<dbReference type="AlphaFoldDB" id="A0A1S8GMY1"/>
<organism evidence="15 16">
    <name type="scientific">Bombella intestini</name>
    <dbReference type="NCBI Taxonomy" id="1539051"/>
    <lineage>
        <taxon>Bacteria</taxon>
        <taxon>Pseudomonadati</taxon>
        <taxon>Pseudomonadota</taxon>
        <taxon>Alphaproteobacteria</taxon>
        <taxon>Acetobacterales</taxon>
        <taxon>Acetobacteraceae</taxon>
        <taxon>Bombella</taxon>
    </lineage>
</organism>
<sequence>MQDPASPSTPHKVLRTTQALLEADLITPEQVPALEAVADRYATAIPPAFQQLITSPDDPIGRQVIPDARELQTMPHENEDPIGDEALSPVPGIVHRYEDRALLKPLLICPLYCRFCFRREHVGPDGGLLGEEALETAFHWIETHPQIREIILTGGDPLMLSPRRMKHIIQRLSAIAHIEIIRIHSRVPVAAPERLTTDLLDALETDRALWMVTHINHARELTEEARLAVRQMLCRGIPVLSQSVLLRGVNDTTESLEALLRALIAARIKPYYLHHLDSAPGTAHFHVPVEEGRALLESLRGRVSGLIWPTYVVDIPGGKGKVPLGPDYLIHSSSDSTSTPSQARGPDGKHYPFT</sequence>
<feature type="binding site" evidence="11">
    <location>
        <position position="116"/>
    </location>
    <ligand>
        <name>[4Fe-4S] cluster</name>
        <dbReference type="ChEBI" id="CHEBI:49883"/>
        <note>4Fe-4S-S-AdoMet</note>
    </ligand>
</feature>
<dbReference type="PROSITE" id="PS51918">
    <property type="entry name" value="RADICAL_SAM"/>
    <property type="match status" value="1"/>
</dbReference>
<dbReference type="Gene3D" id="3.20.20.70">
    <property type="entry name" value="Aldolase class I"/>
    <property type="match status" value="1"/>
</dbReference>
<keyword evidence="8" id="KW-0408">Iron</keyword>
<feature type="compositionally biased region" description="Low complexity" evidence="13">
    <location>
        <begin position="332"/>
        <end position="341"/>
    </location>
</feature>
<dbReference type="Pfam" id="PF04055">
    <property type="entry name" value="Radical_SAM"/>
    <property type="match status" value="1"/>
</dbReference>